<keyword evidence="13" id="KW-1185">Reference proteome</keyword>
<keyword evidence="6" id="KW-0227">DNA damage</keyword>
<dbReference type="GO" id="GO:0006310">
    <property type="term" value="P:DNA recombination"/>
    <property type="evidence" value="ECO:0007669"/>
    <property type="project" value="UniProtKB-KW"/>
</dbReference>
<sequence>MSSRPSAFDILMSNALSASKKSPSSFSYRKKCGRAADRITAAHEGLELGIGDASIIKALAEAFGRTEALVKNQFKEKGDLGLVAQTSRSSQSMMRKPDPLTVAKVFYAFRLIAKESGKDSQEKKRNCIKSLLVAATDCEPQYLTCLLQDTIFPALLKDGMWDIPKTCCFTLGVRIEPMLTKPTKGVGEIVNKFPDIKFVCDYKYDRERAQVHYMDNDSVEIYSWDAEQNTEEFPDVVAAVARLKKSHVKSFVLDCAWQKTSQNVDVKDIKVDVCTFTFDVLYLNGQPLILEQLNVHKEWPHDSFEEEPRFFQFAVTLKSNDIEEIQKFLDAAVSASCEDYMDNIGDTFDLVPFAAFHGHGKWTGVYGAFLLACYDCNNEEFQSICKIGSGFSEAKLEELSASLHSRVIPKPKPSYVFGETLDPDVWFEPSEVCEVKAADLTISPCSSCNSWGHGSC</sequence>
<evidence type="ECO:0000256" key="9">
    <source>
        <dbReference type="ARBA" id="ARBA00023204"/>
    </source>
</evidence>
<dbReference type="AlphaFoldDB" id="A0AAV5IRB9"/>
<dbReference type="PANTHER" id="PTHR45674">
    <property type="entry name" value="DNA LIGASE 1/3 FAMILY MEMBER"/>
    <property type="match status" value="1"/>
</dbReference>
<feature type="domain" description="ATP-dependent DNA ligase family profile" evidence="11">
    <location>
        <begin position="266"/>
        <end position="375"/>
    </location>
</feature>
<dbReference type="Gene3D" id="1.10.3260.10">
    <property type="entry name" value="DNA ligase, ATP-dependent, N-terminal domain"/>
    <property type="match status" value="1"/>
</dbReference>
<evidence type="ECO:0000256" key="10">
    <source>
        <dbReference type="ARBA" id="ARBA00023306"/>
    </source>
</evidence>
<evidence type="ECO:0000256" key="6">
    <source>
        <dbReference type="ARBA" id="ARBA00022763"/>
    </source>
</evidence>
<keyword evidence="8" id="KW-0233">DNA recombination</keyword>
<keyword evidence="2" id="KW-0436">Ligase</keyword>
<keyword evidence="9" id="KW-0234">DNA repair</keyword>
<accession>A0AAV5IRB9</accession>
<dbReference type="SUPFAM" id="SSF50249">
    <property type="entry name" value="Nucleic acid-binding proteins"/>
    <property type="match status" value="1"/>
</dbReference>
<dbReference type="Pfam" id="PF01068">
    <property type="entry name" value="DNA_ligase_A_M"/>
    <property type="match status" value="1"/>
</dbReference>
<dbReference type="InterPro" id="IPR012340">
    <property type="entry name" value="NA-bd_OB-fold"/>
</dbReference>
<evidence type="ECO:0000256" key="7">
    <source>
        <dbReference type="ARBA" id="ARBA00022840"/>
    </source>
</evidence>
<gene>
    <name evidence="12" type="ORF">SLEP1_g13866</name>
</gene>
<evidence type="ECO:0000256" key="2">
    <source>
        <dbReference type="ARBA" id="ARBA00022598"/>
    </source>
</evidence>
<dbReference type="Gene3D" id="2.40.50.140">
    <property type="entry name" value="Nucleic acid-binding proteins"/>
    <property type="match status" value="1"/>
</dbReference>
<comment type="caution">
    <text evidence="12">The sequence shown here is derived from an EMBL/GenBank/DDBJ whole genome shotgun (WGS) entry which is preliminary data.</text>
</comment>
<dbReference type="GO" id="GO:0006273">
    <property type="term" value="P:lagging strand elongation"/>
    <property type="evidence" value="ECO:0007669"/>
    <property type="project" value="TreeGrafter"/>
</dbReference>
<dbReference type="InterPro" id="IPR036599">
    <property type="entry name" value="DNA_ligase_N_sf"/>
</dbReference>
<dbReference type="PANTHER" id="PTHR45674:SF4">
    <property type="entry name" value="DNA LIGASE 1"/>
    <property type="match status" value="1"/>
</dbReference>
<dbReference type="Proteomes" id="UP001054252">
    <property type="component" value="Unassembled WGS sequence"/>
</dbReference>
<reference evidence="12 13" key="1">
    <citation type="journal article" date="2021" name="Commun. Biol.">
        <title>The genome of Shorea leprosula (Dipterocarpaceae) highlights the ecological relevance of drought in aseasonal tropical rainforests.</title>
        <authorList>
            <person name="Ng K.K.S."/>
            <person name="Kobayashi M.J."/>
            <person name="Fawcett J.A."/>
            <person name="Hatakeyama M."/>
            <person name="Paape T."/>
            <person name="Ng C.H."/>
            <person name="Ang C.C."/>
            <person name="Tnah L.H."/>
            <person name="Lee C.T."/>
            <person name="Nishiyama T."/>
            <person name="Sese J."/>
            <person name="O'Brien M.J."/>
            <person name="Copetti D."/>
            <person name="Mohd Noor M.I."/>
            <person name="Ong R.C."/>
            <person name="Putra M."/>
            <person name="Sireger I.Z."/>
            <person name="Indrioko S."/>
            <person name="Kosugi Y."/>
            <person name="Izuno A."/>
            <person name="Isagi Y."/>
            <person name="Lee S.L."/>
            <person name="Shimizu K.K."/>
        </authorList>
    </citation>
    <scope>NUCLEOTIDE SEQUENCE [LARGE SCALE GENOMIC DNA]</scope>
    <source>
        <strain evidence="12">214</strain>
    </source>
</reference>
<dbReference type="GO" id="GO:0006281">
    <property type="term" value="P:DNA repair"/>
    <property type="evidence" value="ECO:0007669"/>
    <property type="project" value="UniProtKB-KW"/>
</dbReference>
<evidence type="ECO:0000256" key="4">
    <source>
        <dbReference type="ARBA" id="ARBA00022705"/>
    </source>
</evidence>
<dbReference type="GO" id="GO:0003910">
    <property type="term" value="F:DNA ligase (ATP) activity"/>
    <property type="evidence" value="ECO:0007669"/>
    <property type="project" value="InterPro"/>
</dbReference>
<dbReference type="GO" id="GO:0005739">
    <property type="term" value="C:mitochondrion"/>
    <property type="evidence" value="ECO:0007669"/>
    <property type="project" value="TreeGrafter"/>
</dbReference>
<dbReference type="PROSITE" id="PS50160">
    <property type="entry name" value="DNA_LIGASE_A3"/>
    <property type="match status" value="1"/>
</dbReference>
<evidence type="ECO:0000259" key="11">
    <source>
        <dbReference type="PROSITE" id="PS50160"/>
    </source>
</evidence>
<evidence type="ECO:0000256" key="3">
    <source>
        <dbReference type="ARBA" id="ARBA00022618"/>
    </source>
</evidence>
<evidence type="ECO:0000313" key="12">
    <source>
        <dbReference type="EMBL" id="GKV01302.1"/>
    </source>
</evidence>
<keyword evidence="10" id="KW-0131">Cell cycle</keyword>
<evidence type="ECO:0000256" key="8">
    <source>
        <dbReference type="ARBA" id="ARBA00023172"/>
    </source>
</evidence>
<dbReference type="GO" id="GO:0005524">
    <property type="term" value="F:ATP binding"/>
    <property type="evidence" value="ECO:0007669"/>
    <property type="project" value="UniProtKB-KW"/>
</dbReference>
<protein>
    <recommendedName>
        <fullName evidence="11">ATP-dependent DNA ligase family profile domain-containing protein</fullName>
    </recommendedName>
</protein>
<evidence type="ECO:0000256" key="1">
    <source>
        <dbReference type="ARBA" id="ARBA00007572"/>
    </source>
</evidence>
<dbReference type="GO" id="GO:0051301">
    <property type="term" value="P:cell division"/>
    <property type="evidence" value="ECO:0007669"/>
    <property type="project" value="UniProtKB-KW"/>
</dbReference>
<evidence type="ECO:0000256" key="5">
    <source>
        <dbReference type="ARBA" id="ARBA00022741"/>
    </source>
</evidence>
<proteinExistence type="inferred from homology"/>
<dbReference type="InterPro" id="IPR012309">
    <property type="entry name" value="DNA_ligase_ATP-dep_C"/>
</dbReference>
<dbReference type="InterPro" id="IPR050191">
    <property type="entry name" value="ATP-dep_DNA_ligase"/>
</dbReference>
<dbReference type="Gene3D" id="3.30.470.30">
    <property type="entry name" value="DNA ligase/mRNA capping enzyme"/>
    <property type="match status" value="1"/>
</dbReference>
<dbReference type="Pfam" id="PF04679">
    <property type="entry name" value="DNA_ligase_A_C"/>
    <property type="match status" value="1"/>
</dbReference>
<dbReference type="GO" id="GO:0005634">
    <property type="term" value="C:nucleus"/>
    <property type="evidence" value="ECO:0007669"/>
    <property type="project" value="TreeGrafter"/>
</dbReference>
<keyword evidence="7" id="KW-0067">ATP-binding</keyword>
<dbReference type="Gene3D" id="3.30.1490.70">
    <property type="match status" value="1"/>
</dbReference>
<keyword evidence="4" id="KW-0235">DNA replication</keyword>
<dbReference type="InterPro" id="IPR012308">
    <property type="entry name" value="DNA_ligase_ATP-dep_N"/>
</dbReference>
<evidence type="ECO:0000313" key="13">
    <source>
        <dbReference type="Proteomes" id="UP001054252"/>
    </source>
</evidence>
<dbReference type="SUPFAM" id="SSF56091">
    <property type="entry name" value="DNA ligase/mRNA capping enzyme, catalytic domain"/>
    <property type="match status" value="1"/>
</dbReference>
<keyword evidence="5" id="KW-0547">Nucleotide-binding</keyword>
<dbReference type="Pfam" id="PF04675">
    <property type="entry name" value="DNA_ligase_A_N"/>
    <property type="match status" value="1"/>
</dbReference>
<organism evidence="12 13">
    <name type="scientific">Rubroshorea leprosula</name>
    <dbReference type="NCBI Taxonomy" id="152421"/>
    <lineage>
        <taxon>Eukaryota</taxon>
        <taxon>Viridiplantae</taxon>
        <taxon>Streptophyta</taxon>
        <taxon>Embryophyta</taxon>
        <taxon>Tracheophyta</taxon>
        <taxon>Spermatophyta</taxon>
        <taxon>Magnoliopsida</taxon>
        <taxon>eudicotyledons</taxon>
        <taxon>Gunneridae</taxon>
        <taxon>Pentapetalae</taxon>
        <taxon>rosids</taxon>
        <taxon>malvids</taxon>
        <taxon>Malvales</taxon>
        <taxon>Dipterocarpaceae</taxon>
        <taxon>Rubroshorea</taxon>
    </lineage>
</organism>
<dbReference type="SUPFAM" id="SSF117018">
    <property type="entry name" value="ATP-dependent DNA ligase DNA-binding domain"/>
    <property type="match status" value="1"/>
</dbReference>
<dbReference type="InterPro" id="IPR012310">
    <property type="entry name" value="DNA_ligase_ATP-dep_cent"/>
</dbReference>
<dbReference type="GO" id="GO:0003677">
    <property type="term" value="F:DNA binding"/>
    <property type="evidence" value="ECO:0007669"/>
    <property type="project" value="InterPro"/>
</dbReference>
<dbReference type="EMBL" id="BPVZ01000016">
    <property type="protein sequence ID" value="GKV01302.1"/>
    <property type="molecule type" value="Genomic_DNA"/>
</dbReference>
<comment type="similarity">
    <text evidence="1">Belongs to the ATP-dependent DNA ligase family.</text>
</comment>
<name>A0AAV5IRB9_9ROSI</name>
<keyword evidence="3" id="KW-0132">Cell division</keyword>